<dbReference type="SUPFAM" id="SSF51182">
    <property type="entry name" value="RmlC-like cupins"/>
    <property type="match status" value="1"/>
</dbReference>
<dbReference type="EMBL" id="JALAZD010000001">
    <property type="protein sequence ID" value="MCI0125848.1"/>
    <property type="molecule type" value="Genomic_DNA"/>
</dbReference>
<dbReference type="Pfam" id="PF07883">
    <property type="entry name" value="Cupin_2"/>
    <property type="match status" value="1"/>
</dbReference>
<dbReference type="Gene3D" id="2.60.120.10">
    <property type="entry name" value="Jelly Rolls"/>
    <property type="match status" value="1"/>
</dbReference>
<gene>
    <name evidence="3" type="ORF">ML536_03300</name>
</gene>
<name>A0AA41UA05_9HYPH</name>
<dbReference type="GO" id="GO:0046872">
    <property type="term" value="F:metal ion binding"/>
    <property type="evidence" value="ECO:0007669"/>
    <property type="project" value="UniProtKB-KW"/>
</dbReference>
<evidence type="ECO:0000259" key="2">
    <source>
        <dbReference type="Pfam" id="PF07883"/>
    </source>
</evidence>
<sequence length="164" mass="17844">MAEAVVNLDKLPLKSENKGTRFANEYAEIGTALGLKALGANYLVVPPGKTSMPFHRHHTSDEMFFILSGEGEYRFGDDRIPVRAGDCLGAPAAGAAHQLINTGSEPLRYLAVSNNTNAEVIEYPDSGRVRVDVGLSGFHRYDGTFKEGGRLTPLGYWEGEDIDE</sequence>
<dbReference type="RefSeq" id="WP_281734955.1">
    <property type="nucleotide sequence ID" value="NZ_JAKETQ010000001.1"/>
</dbReference>
<dbReference type="InterPro" id="IPR011051">
    <property type="entry name" value="RmlC_Cupin_sf"/>
</dbReference>
<dbReference type="AlphaFoldDB" id="A0AA41UA05"/>
<dbReference type="PANTHER" id="PTHR35848:SF6">
    <property type="entry name" value="CUPIN TYPE-2 DOMAIN-CONTAINING PROTEIN"/>
    <property type="match status" value="1"/>
</dbReference>
<organism evidence="3 4">
    <name type="scientific">Paradevosia shaoguanensis</name>
    <dbReference type="NCBI Taxonomy" id="1335043"/>
    <lineage>
        <taxon>Bacteria</taxon>
        <taxon>Pseudomonadati</taxon>
        <taxon>Pseudomonadota</taxon>
        <taxon>Alphaproteobacteria</taxon>
        <taxon>Hyphomicrobiales</taxon>
        <taxon>Devosiaceae</taxon>
        <taxon>Paradevosia</taxon>
    </lineage>
</organism>
<accession>A0AA41UA05</accession>
<dbReference type="InterPro" id="IPR013096">
    <property type="entry name" value="Cupin_2"/>
</dbReference>
<evidence type="ECO:0000313" key="4">
    <source>
        <dbReference type="Proteomes" id="UP001156140"/>
    </source>
</evidence>
<reference evidence="3" key="1">
    <citation type="submission" date="2022-03" db="EMBL/GenBank/DDBJ databases">
        <title>The complete genome sequence of a Methyloterrigena soli.</title>
        <authorList>
            <person name="Zi Z."/>
        </authorList>
    </citation>
    <scope>NUCLEOTIDE SEQUENCE</scope>
    <source>
        <strain evidence="3">M48</strain>
    </source>
</reference>
<dbReference type="InterPro" id="IPR051610">
    <property type="entry name" value="GPI/OXD"/>
</dbReference>
<dbReference type="Proteomes" id="UP001156140">
    <property type="component" value="Unassembled WGS sequence"/>
</dbReference>
<proteinExistence type="predicted"/>
<dbReference type="InterPro" id="IPR014710">
    <property type="entry name" value="RmlC-like_jellyroll"/>
</dbReference>
<keyword evidence="1" id="KW-0479">Metal-binding</keyword>
<feature type="domain" description="Cupin type-2" evidence="2">
    <location>
        <begin position="43"/>
        <end position="112"/>
    </location>
</feature>
<evidence type="ECO:0000313" key="3">
    <source>
        <dbReference type="EMBL" id="MCI0125848.1"/>
    </source>
</evidence>
<evidence type="ECO:0000256" key="1">
    <source>
        <dbReference type="ARBA" id="ARBA00022723"/>
    </source>
</evidence>
<dbReference type="PANTHER" id="PTHR35848">
    <property type="entry name" value="OXALATE-BINDING PROTEIN"/>
    <property type="match status" value="1"/>
</dbReference>
<dbReference type="CDD" id="cd02224">
    <property type="entry name" value="cupin_SPO2919-like"/>
    <property type="match status" value="1"/>
</dbReference>
<keyword evidence="4" id="KW-1185">Reference proteome</keyword>
<comment type="caution">
    <text evidence="3">The sequence shown here is derived from an EMBL/GenBank/DDBJ whole genome shotgun (WGS) entry which is preliminary data.</text>
</comment>
<protein>
    <submittedName>
        <fullName evidence="3">Cupin domain-containing protein</fullName>
    </submittedName>
</protein>